<evidence type="ECO:0000313" key="2">
    <source>
        <dbReference type="EMBL" id="PXV64290.1"/>
    </source>
</evidence>
<proteinExistence type="predicted"/>
<dbReference type="RefSeq" id="WP_110266744.1">
    <property type="nucleotide sequence ID" value="NZ_CAWNXA010000013.1"/>
</dbReference>
<comment type="caution">
    <text evidence="2">The sequence shown here is derived from an EMBL/GenBank/DDBJ whole genome shotgun (WGS) entry which is preliminary data.</text>
</comment>
<dbReference type="PROSITE" id="PS51257">
    <property type="entry name" value="PROKAR_LIPOPROTEIN"/>
    <property type="match status" value="1"/>
</dbReference>
<dbReference type="OrthoDB" id="3078806at2"/>
<accession>A0A318E0U4</accession>
<evidence type="ECO:0000259" key="1">
    <source>
        <dbReference type="Pfam" id="PF19878"/>
    </source>
</evidence>
<reference evidence="2 3" key="1">
    <citation type="submission" date="2018-04" db="EMBL/GenBank/DDBJ databases">
        <title>Genomic Encyclopedia of Type Strains, Phase IV (KMG-IV): sequencing the most valuable type-strain genomes for metagenomic binning, comparative biology and taxonomic classification.</title>
        <authorList>
            <person name="Goeker M."/>
        </authorList>
    </citation>
    <scope>NUCLEOTIDE SEQUENCE [LARGE SCALE GENOMIC DNA]</scope>
    <source>
        <strain evidence="2 3">DSM 104150</strain>
    </source>
</reference>
<dbReference type="AlphaFoldDB" id="A0A318E0U4"/>
<name>A0A318E0U4_9GAMM</name>
<organism evidence="2 3">
    <name type="scientific">Sinimarinibacterium flocculans</name>
    <dbReference type="NCBI Taxonomy" id="985250"/>
    <lineage>
        <taxon>Bacteria</taxon>
        <taxon>Pseudomonadati</taxon>
        <taxon>Pseudomonadota</taxon>
        <taxon>Gammaproteobacteria</taxon>
        <taxon>Nevskiales</taxon>
        <taxon>Nevskiaceae</taxon>
        <taxon>Sinimarinibacterium</taxon>
    </lineage>
</organism>
<keyword evidence="3" id="KW-1185">Reference proteome</keyword>
<dbReference type="Proteomes" id="UP000248330">
    <property type="component" value="Unassembled WGS sequence"/>
</dbReference>
<feature type="domain" description="DUF6351" evidence="1">
    <location>
        <begin position="55"/>
        <end position="782"/>
    </location>
</feature>
<sequence>MIKPGFGAACVGAALLMACDGSDPVGFDEGFQKTVDADYHTLKTEPLQPGEFDLLTLSALPDAVTGGDVLVAVRGLAPDDRLTVSRNSVDVSGAFSLREDGQWVGLVEGLVEGVNQIGAQASGPGGIRSAVLEVRNHPSTGPVISGPHQQPFFCRTEPSGLGEPLDEHCSFEPRYQWFARSLVGFTELEPPFDSYPPDTMGTRTTHGESVPWVVRVETRPINRGIARMAVLDDPLARDAAARFDPDRFEASLWNGNVYYVYGESCGVGFQQGSSTPDFVLGGFPNLAELSDDNILIILMGVSDRLGNGDITVHNTLSAYGNHCNPLLSIESTMMTKEHIIERYGLINRFIGTNGSGAAMQQINAANNAPGLISAGLTIATFADIPSTAMTVADCGLLNAYYERSNLNWLGPKRWAVNGHNVLTGLPLNDICTSWESTFVDRLIPTAGSGCGVPGDIRYDPVERPDGPRCTLQDGLVNIFGIDPDTGFARRPLDNRGVQYGLQAFNRGLISFEEFIDLNRNIGGYDIDGNVVPGVEGRMVMDDDVARRLYRLGAVVGRGALEQTPFIDSAAYLDLIPVLNIHESVRPFNLRARLQTRPGGSDTYSIKRGVVTPPDNFVVMDRWLDNINAAEAVAGFDRNRVQTVLNSKPATAGDACSVGVLGGRLELGALTVILPLGLELPILPTIESVIGLPGVTPTGPGLQLRIDVPGPAGLALCNTLLPVVDTPRIVAGMPMSDDVVKCQLKPVDPRDYSEALSSAQLGELMAVFPDGVCDYSRPSVGDTGSSLLWPSMGGRELLEEPISLKWRVARAAAAN</sequence>
<dbReference type="InterPro" id="IPR045556">
    <property type="entry name" value="DUF6351"/>
</dbReference>
<dbReference type="Pfam" id="PF19878">
    <property type="entry name" value="DUF6351"/>
    <property type="match status" value="1"/>
</dbReference>
<evidence type="ECO:0000313" key="3">
    <source>
        <dbReference type="Proteomes" id="UP000248330"/>
    </source>
</evidence>
<gene>
    <name evidence="2" type="ORF">C8D93_11384</name>
</gene>
<dbReference type="EMBL" id="QICN01000013">
    <property type="protein sequence ID" value="PXV64290.1"/>
    <property type="molecule type" value="Genomic_DNA"/>
</dbReference>
<protein>
    <recommendedName>
        <fullName evidence="1">DUF6351 domain-containing protein</fullName>
    </recommendedName>
</protein>